<dbReference type="STRING" id="1123498.VR7878_02755"/>
<accession>A0A1R4LPA6</accession>
<proteinExistence type="predicted"/>
<dbReference type="Proteomes" id="UP000188276">
    <property type="component" value="Unassembled WGS sequence"/>
</dbReference>
<dbReference type="AlphaFoldDB" id="A0A1R4LPA6"/>
<dbReference type="RefSeq" id="WP_159440474.1">
    <property type="nucleotide sequence ID" value="NZ_FULE01000037.1"/>
</dbReference>
<name>A0A1R4LPA6_VIBR1</name>
<protein>
    <submittedName>
        <fullName evidence="1">Uncharacterized protein</fullName>
    </submittedName>
</protein>
<evidence type="ECO:0000313" key="2">
    <source>
        <dbReference type="Proteomes" id="UP000188276"/>
    </source>
</evidence>
<keyword evidence="2" id="KW-1185">Reference proteome</keyword>
<dbReference type="OrthoDB" id="6271006at2"/>
<sequence>MMTYDELIEKLMNMNWFSNVGQFSRVDESKISLPNFSAWDSATFSPDLDEKLASIAANMDWLPTTRDQIDPVNGNKLKNELKNIPNGKEMVMDAYKLAMKSLRNFDKSKFKSGSNDFSEAAKGSALYCVRMAAIESLICQPGFWSELLDLYSDGYWPCGVLHNKIIVVY</sequence>
<organism evidence="1 2">
    <name type="scientific">Vibrio ruber (strain DSM 16370 / JCM 11486 / BCRC 17186 / CECT 7878 / LMG 23124 / VR1)</name>
    <dbReference type="NCBI Taxonomy" id="1123498"/>
    <lineage>
        <taxon>Bacteria</taxon>
        <taxon>Pseudomonadati</taxon>
        <taxon>Pseudomonadota</taxon>
        <taxon>Gammaproteobacteria</taxon>
        <taxon>Vibrionales</taxon>
        <taxon>Vibrionaceae</taxon>
        <taxon>Vibrio</taxon>
    </lineage>
</organism>
<gene>
    <name evidence="1" type="ORF">VR7878_02755</name>
</gene>
<dbReference type="EMBL" id="FULE01000037">
    <property type="protein sequence ID" value="SJN58283.1"/>
    <property type="molecule type" value="Genomic_DNA"/>
</dbReference>
<reference evidence="2" key="1">
    <citation type="submission" date="2017-02" db="EMBL/GenBank/DDBJ databases">
        <authorList>
            <person name="Rodrigo-Torres L."/>
            <person name="Arahal R.D."/>
            <person name="Lucena T."/>
        </authorList>
    </citation>
    <scope>NUCLEOTIDE SEQUENCE [LARGE SCALE GENOMIC DNA]</scope>
    <source>
        <strain evidence="2">CECT 7878</strain>
    </source>
</reference>
<evidence type="ECO:0000313" key="1">
    <source>
        <dbReference type="EMBL" id="SJN58283.1"/>
    </source>
</evidence>